<protein>
    <recommendedName>
        <fullName evidence="7">YqaJ viral recombinase domain-containing protein</fullName>
    </recommendedName>
</protein>
<evidence type="ECO:0000313" key="5">
    <source>
        <dbReference type="EMBL" id="KAE9525971.1"/>
    </source>
</evidence>
<evidence type="ECO:0000259" key="4">
    <source>
        <dbReference type="Pfam" id="PF20700"/>
    </source>
</evidence>
<sequence length="1137" mass="130872">VRLHSMDGERVTMTERNTDLSSPNTLPSINLHSDSDLSIVQKKLARLAQMTHVESNTVSSAYVQSVESPLSIFTNKTKKMIRQKMTFKWTKHFKFPVDLPPFKYSSLPQNISTPYEYKNEKKRGNIDALRGLKKKKLYFIFKVQSTLDTSDTTDTTPINLIDNSLNMYNLNISTAENDETVNSWESLEGRRIIDVRYFFESIQSIKHLRFDCTFRDLKFSKETRSGFFSTFYFDCKMCGAQEIVKSENPDGQIVNVNMAMVSSIVNTGQGYSQLEEFSATMNMPNMSNKLYQACHNNIFKHLNDLAWKEMLIAGQEEAKLAIEKGEVDHLGRPKIAVVADGAWSKRSYKTKYNALSGVACIIGAKTKKVIFCGVRNKYCCICQLAENRNEKAQDHVCFKNWNSASTAMEADIIVEGFKQSLHMHNVIYSQLIGDGDSSIMKRLRLEKPYGTNVVIKKVECTNHLLRNYVNRLRDISGKRKNDKGDVIPGCYRKVVHDRLLRLRYAVTEAIKYRRLEQTDRMYETTLALLKADITNGPNHVFGDHSKCQSYFCEGQKKGEENIVPDLKNYGVWDDICRARNLLTYHTESLMYGYNNNSAELYNSILTKFVGGKRVNFSLKGSYQLRCNAAVTAYNSGPNRLSLFNKHVTNKSPGRFTKMYIKRHVVTAETRRRRRCLFSGQKNRTKSTTIGGPDENYGNVSYDPFSELTAVEIQQLKIKFMENLKLTEKQIQDLEIKTKRQHQCDEWHLERKKRLTASVFGKLCKMRQTTSRDRVIKEMLYGTFSGNAATRYGIVHEDMAKEELEKIIGKKIENAGLFVDENLQFLAVSPDGLIDNDSLVEIKCPASAKSFTPEDGILMGKIKSCTIENGQLHLKRNDSYFYQVQGQLHITRKMFCYFCIWTPKGLMYEKIERDHDFWDKNMKSQLTTFFMDHFLSEVLKDKLITKHTNIYSSQKLGKSLETTVEEMKHYIGIELLTGIVVMPAYTDYWSADLRYSQIADTMALKRYQMLRRYIHFVDNKTIDTSDLRPILEGVSKNCLSIEQGKLFSIDEMMIPYKGTKDGSRRQYIQNKPKKWGFNFFVRAGIDGFVHDFFPYAGETTFSTESFSEYEETFFGLGQKVVLQHCKTISDKPLTAVAQ</sequence>
<dbReference type="InterPro" id="IPR011335">
    <property type="entry name" value="Restrct_endonuc-II-like"/>
</dbReference>
<dbReference type="CDD" id="cd22343">
    <property type="entry name" value="PDDEXK_lambda_exonuclease-like"/>
    <property type="match status" value="1"/>
</dbReference>
<dbReference type="Gene3D" id="3.90.320.10">
    <property type="match status" value="1"/>
</dbReference>
<reference evidence="5 6" key="1">
    <citation type="submission" date="2019-08" db="EMBL/GenBank/DDBJ databases">
        <title>The genome of the soybean aphid Biotype 1, its phylome, world population structure and adaptation to the North American continent.</title>
        <authorList>
            <person name="Giordano R."/>
            <person name="Donthu R.K."/>
            <person name="Hernandez A.G."/>
            <person name="Wright C.L."/>
            <person name="Zimin A.V."/>
        </authorList>
    </citation>
    <scope>NUCLEOTIDE SEQUENCE [LARGE SCALE GENOMIC DNA]</scope>
    <source>
        <tissue evidence="5">Whole aphids</tissue>
    </source>
</reference>
<feature type="domain" description="YqaJ viral recombinase" evidence="2">
    <location>
        <begin position="745"/>
        <end position="891"/>
    </location>
</feature>
<dbReference type="InterPro" id="IPR029526">
    <property type="entry name" value="PGBD"/>
</dbReference>
<gene>
    <name evidence="5" type="ORF">AGLY_013913</name>
</gene>
<dbReference type="OrthoDB" id="6612265at2759"/>
<feature type="non-terminal residue" evidence="5">
    <location>
        <position position="1"/>
    </location>
</feature>
<feature type="domain" description="Mutator-like transposase" evidence="4">
    <location>
        <begin position="189"/>
        <end position="552"/>
    </location>
</feature>
<dbReference type="Pfam" id="PF20700">
    <property type="entry name" value="Mutator"/>
    <property type="match status" value="1"/>
</dbReference>
<evidence type="ECO:0000259" key="2">
    <source>
        <dbReference type="Pfam" id="PF09588"/>
    </source>
</evidence>
<feature type="compositionally biased region" description="Basic and acidic residues" evidence="1">
    <location>
        <begin position="1"/>
        <end position="18"/>
    </location>
</feature>
<dbReference type="PANTHER" id="PTHR46609">
    <property type="entry name" value="EXONUCLEASE, PHAGE-TYPE/RECB, C-TERMINAL DOMAIN-CONTAINING PROTEIN"/>
    <property type="match status" value="1"/>
</dbReference>
<dbReference type="SUPFAM" id="SSF52980">
    <property type="entry name" value="Restriction endonuclease-like"/>
    <property type="match status" value="1"/>
</dbReference>
<keyword evidence="6" id="KW-1185">Reference proteome</keyword>
<dbReference type="InterPro" id="IPR019080">
    <property type="entry name" value="YqaJ_viral_recombinase"/>
</dbReference>
<dbReference type="GO" id="GO:0006281">
    <property type="term" value="P:DNA repair"/>
    <property type="evidence" value="ECO:0007669"/>
    <property type="project" value="UniProtKB-ARBA"/>
</dbReference>
<feature type="region of interest" description="Disordered" evidence="1">
    <location>
        <begin position="1"/>
        <end position="26"/>
    </location>
</feature>
<dbReference type="EMBL" id="VYZN01000056">
    <property type="protein sequence ID" value="KAE9525971.1"/>
    <property type="molecule type" value="Genomic_DNA"/>
</dbReference>
<accession>A0A6G0T711</accession>
<dbReference type="PANTHER" id="PTHR46609:SF8">
    <property type="entry name" value="YQAJ VIRAL RECOMBINASE DOMAIN-CONTAINING PROTEIN"/>
    <property type="match status" value="1"/>
</dbReference>
<evidence type="ECO:0000259" key="3">
    <source>
        <dbReference type="Pfam" id="PF13843"/>
    </source>
</evidence>
<evidence type="ECO:0000256" key="1">
    <source>
        <dbReference type="SAM" id="MobiDB-lite"/>
    </source>
</evidence>
<dbReference type="InterPro" id="IPR049012">
    <property type="entry name" value="Mutator_transp_dom"/>
</dbReference>
<dbReference type="Proteomes" id="UP000475862">
    <property type="component" value="Unassembled WGS sequence"/>
</dbReference>
<evidence type="ECO:0008006" key="7">
    <source>
        <dbReference type="Google" id="ProtNLM"/>
    </source>
</evidence>
<dbReference type="Pfam" id="PF09588">
    <property type="entry name" value="YqaJ"/>
    <property type="match status" value="1"/>
</dbReference>
<feature type="domain" description="PiggyBac transposable element-derived protein" evidence="3">
    <location>
        <begin position="941"/>
        <end position="1103"/>
    </location>
</feature>
<dbReference type="InterPro" id="IPR011604">
    <property type="entry name" value="PDDEXK-like_dom_sf"/>
</dbReference>
<evidence type="ECO:0000313" key="6">
    <source>
        <dbReference type="Proteomes" id="UP000475862"/>
    </source>
</evidence>
<proteinExistence type="predicted"/>
<organism evidence="5 6">
    <name type="scientific">Aphis glycines</name>
    <name type="common">Soybean aphid</name>
    <dbReference type="NCBI Taxonomy" id="307491"/>
    <lineage>
        <taxon>Eukaryota</taxon>
        <taxon>Metazoa</taxon>
        <taxon>Ecdysozoa</taxon>
        <taxon>Arthropoda</taxon>
        <taxon>Hexapoda</taxon>
        <taxon>Insecta</taxon>
        <taxon>Pterygota</taxon>
        <taxon>Neoptera</taxon>
        <taxon>Paraneoptera</taxon>
        <taxon>Hemiptera</taxon>
        <taxon>Sternorrhyncha</taxon>
        <taxon>Aphidomorpha</taxon>
        <taxon>Aphidoidea</taxon>
        <taxon>Aphididae</taxon>
        <taxon>Aphidini</taxon>
        <taxon>Aphis</taxon>
        <taxon>Aphis</taxon>
    </lineage>
</organism>
<dbReference type="AlphaFoldDB" id="A0A6G0T711"/>
<feature type="non-terminal residue" evidence="5">
    <location>
        <position position="1137"/>
    </location>
</feature>
<name>A0A6G0T711_APHGL</name>
<comment type="caution">
    <text evidence="5">The sequence shown here is derived from an EMBL/GenBank/DDBJ whole genome shotgun (WGS) entry which is preliminary data.</text>
</comment>
<dbReference type="InterPro" id="IPR051703">
    <property type="entry name" value="NF-kappa-B_Signaling_Reg"/>
</dbReference>
<dbReference type="Pfam" id="PF13843">
    <property type="entry name" value="DDE_Tnp_1_7"/>
    <property type="match status" value="1"/>
</dbReference>